<reference evidence="2 3" key="1">
    <citation type="submission" date="2019-03" db="EMBL/GenBank/DDBJ databases">
        <title>Single cell metagenomics reveals metabolic interactions within the superorganism composed of flagellate Streblomastix strix and complex community of Bacteroidetes bacteria on its surface.</title>
        <authorList>
            <person name="Treitli S.C."/>
            <person name="Kolisko M."/>
            <person name="Husnik F."/>
            <person name="Keeling P."/>
            <person name="Hampl V."/>
        </authorList>
    </citation>
    <scope>NUCLEOTIDE SEQUENCE [LARGE SCALE GENOMIC DNA]</scope>
    <source>
        <strain evidence="2">ST1C</strain>
    </source>
</reference>
<evidence type="ECO:0000313" key="3">
    <source>
        <dbReference type="Proteomes" id="UP000324800"/>
    </source>
</evidence>
<proteinExistence type="predicted"/>
<comment type="caution">
    <text evidence="2">The sequence shown here is derived from an EMBL/GenBank/DDBJ whole genome shotgun (WGS) entry which is preliminary data.</text>
</comment>
<keyword evidence="1" id="KW-1133">Transmembrane helix</keyword>
<gene>
    <name evidence="2" type="ORF">EZS28_029609</name>
</gene>
<evidence type="ECO:0000256" key="1">
    <source>
        <dbReference type="SAM" id="Phobius"/>
    </source>
</evidence>
<accession>A0A5J4UX76</accession>
<feature type="transmembrane region" description="Helical" evidence="1">
    <location>
        <begin position="50"/>
        <end position="71"/>
    </location>
</feature>
<sequence length="167" mass="18548">MSCCCTPNSKFVIPISYLFVVSPYANTRAYSKLLIHFTKSYRSGYFSCPVLSPVVLRSLWVVAMAIVFPFFGHQRSIPRGFFSLTGCFNVSQRSLICSLGWCSVCNNFPISFSPFECSVTVVVGVFVVNFGVSKIPKSPGSDGSGFTGFFDKFQKMATPYVRFLNLN</sequence>
<dbReference type="EMBL" id="SNRW01011659">
    <property type="protein sequence ID" value="KAA6374863.1"/>
    <property type="molecule type" value="Genomic_DNA"/>
</dbReference>
<organism evidence="2 3">
    <name type="scientific">Streblomastix strix</name>
    <dbReference type="NCBI Taxonomy" id="222440"/>
    <lineage>
        <taxon>Eukaryota</taxon>
        <taxon>Metamonada</taxon>
        <taxon>Preaxostyla</taxon>
        <taxon>Oxymonadida</taxon>
        <taxon>Streblomastigidae</taxon>
        <taxon>Streblomastix</taxon>
    </lineage>
</organism>
<evidence type="ECO:0000313" key="2">
    <source>
        <dbReference type="EMBL" id="KAA6374863.1"/>
    </source>
</evidence>
<keyword evidence="1" id="KW-0812">Transmembrane</keyword>
<keyword evidence="1" id="KW-0472">Membrane</keyword>
<protein>
    <submittedName>
        <fullName evidence="2">Uncharacterized protein</fullName>
    </submittedName>
</protein>
<dbReference type="Proteomes" id="UP000324800">
    <property type="component" value="Unassembled WGS sequence"/>
</dbReference>
<dbReference type="AlphaFoldDB" id="A0A5J4UX76"/>
<name>A0A5J4UX76_9EUKA</name>